<gene>
    <name evidence="2" type="ORF">AKAW2_80781S</name>
</gene>
<feature type="region of interest" description="Disordered" evidence="1">
    <location>
        <begin position="54"/>
        <end position="84"/>
    </location>
</feature>
<evidence type="ECO:0000313" key="3">
    <source>
        <dbReference type="Proteomes" id="UP000661280"/>
    </source>
</evidence>
<dbReference type="AlphaFoldDB" id="A0A7R7WLQ0"/>
<evidence type="ECO:0000313" key="2">
    <source>
        <dbReference type="EMBL" id="BCS04980.1"/>
    </source>
</evidence>
<dbReference type="RefSeq" id="XP_041548742.1">
    <property type="nucleotide sequence ID" value="XM_041681839.1"/>
</dbReference>
<reference evidence="2" key="1">
    <citation type="submission" date="2021-01" db="EMBL/GenBank/DDBJ databases">
        <authorList>
            <consortium name="Aspergillus luchuensis mut. kawachii IFO 4304 genome sequencing consortium"/>
            <person name="Kazuki M."/>
            <person name="Futagami T."/>
        </authorList>
    </citation>
    <scope>NUCLEOTIDE SEQUENCE</scope>
    <source>
        <strain evidence="2">IFO 4308</strain>
    </source>
</reference>
<sequence length="112" mass="13279">MYRCPLNFQPNLHARKIQVVNFLPPILKIGEKARPHLAFPEHSFELLQLSTYRGTRARKKRHEPDIKEKEEKSHEKGTDHRKETMFMGNGWRMMQMIYCLPRIGSSFPMNAQ</sequence>
<dbReference type="GeneID" id="64966301"/>
<accession>A0A7R7WLQ0</accession>
<dbReference type="KEGG" id="aluc:AKAW2_80781S"/>
<organism evidence="2 3">
    <name type="scientific">Aspergillus kawachii</name>
    <name type="common">White koji mold</name>
    <name type="synonym">Aspergillus awamori var. kawachi</name>
    <dbReference type="NCBI Taxonomy" id="1069201"/>
    <lineage>
        <taxon>Eukaryota</taxon>
        <taxon>Fungi</taxon>
        <taxon>Dikarya</taxon>
        <taxon>Ascomycota</taxon>
        <taxon>Pezizomycotina</taxon>
        <taxon>Eurotiomycetes</taxon>
        <taxon>Eurotiomycetidae</taxon>
        <taxon>Eurotiales</taxon>
        <taxon>Aspergillaceae</taxon>
        <taxon>Aspergillus</taxon>
        <taxon>Aspergillus subgen. Circumdati</taxon>
    </lineage>
</organism>
<name>A0A7R7WLQ0_ASPKA</name>
<evidence type="ECO:0000256" key="1">
    <source>
        <dbReference type="SAM" id="MobiDB-lite"/>
    </source>
</evidence>
<reference evidence="2" key="2">
    <citation type="submission" date="2021-02" db="EMBL/GenBank/DDBJ databases">
        <title>Aspergillus luchuensis mut. kawachii IFO 4304 genome sequence.</title>
        <authorList>
            <person name="Mori K."/>
            <person name="Kadooka C."/>
            <person name="Goto M."/>
            <person name="Futagami T."/>
        </authorList>
    </citation>
    <scope>NUCLEOTIDE SEQUENCE</scope>
    <source>
        <strain evidence="2">IFO 4308</strain>
    </source>
</reference>
<proteinExistence type="predicted"/>
<keyword evidence="3" id="KW-1185">Reference proteome</keyword>
<dbReference type="Proteomes" id="UP000661280">
    <property type="component" value="Chromosome 8"/>
</dbReference>
<dbReference type="EMBL" id="AP024432">
    <property type="protein sequence ID" value="BCS04980.1"/>
    <property type="molecule type" value="Genomic_DNA"/>
</dbReference>
<protein>
    <submittedName>
        <fullName evidence="2">Uncharacterized protein</fullName>
    </submittedName>
</protein>
<feature type="compositionally biased region" description="Basic and acidic residues" evidence="1">
    <location>
        <begin position="62"/>
        <end position="84"/>
    </location>
</feature>